<dbReference type="EMBL" id="MFKF01000169">
    <property type="protein sequence ID" value="OGG51798.1"/>
    <property type="molecule type" value="Genomic_DNA"/>
</dbReference>
<protein>
    <submittedName>
        <fullName evidence="1">Uncharacterized protein</fullName>
    </submittedName>
</protein>
<evidence type="ECO:0000313" key="1">
    <source>
        <dbReference type="EMBL" id="OGG51798.1"/>
    </source>
</evidence>
<gene>
    <name evidence="1" type="ORF">A3F84_20255</name>
</gene>
<dbReference type="Proteomes" id="UP000178606">
    <property type="component" value="Unassembled WGS sequence"/>
</dbReference>
<name>A0A1F6CRI6_HANXR</name>
<organism evidence="1 2">
    <name type="scientific">Handelsmanbacteria sp. (strain RIFCSPLOWO2_12_FULL_64_10)</name>
    <dbReference type="NCBI Taxonomy" id="1817868"/>
    <lineage>
        <taxon>Bacteria</taxon>
        <taxon>Candidatus Handelsmaniibacteriota</taxon>
    </lineage>
</organism>
<accession>A0A1F6CRI6</accession>
<dbReference type="AlphaFoldDB" id="A0A1F6CRI6"/>
<reference evidence="1 2" key="1">
    <citation type="journal article" date="2016" name="Nat. Commun.">
        <title>Thousands of microbial genomes shed light on interconnected biogeochemical processes in an aquifer system.</title>
        <authorList>
            <person name="Anantharaman K."/>
            <person name="Brown C.T."/>
            <person name="Hug L.A."/>
            <person name="Sharon I."/>
            <person name="Castelle C.J."/>
            <person name="Probst A.J."/>
            <person name="Thomas B.C."/>
            <person name="Singh A."/>
            <person name="Wilkins M.J."/>
            <person name="Karaoz U."/>
            <person name="Brodie E.L."/>
            <person name="Williams K.H."/>
            <person name="Hubbard S.S."/>
            <person name="Banfield J.F."/>
        </authorList>
    </citation>
    <scope>NUCLEOTIDE SEQUENCE [LARGE SCALE GENOMIC DNA]</scope>
    <source>
        <strain evidence="2">RIFCSPLOWO2_12_FULL_64_10</strain>
    </source>
</reference>
<proteinExistence type="predicted"/>
<sequence length="126" mass="14452">MLLPNHYDRYLHLCHDAGLQSVHLNRGTAEIPVPAGVLQLFLARGHEFIPISDRLEVKTGETLSKGYVLRRRLNLPSEGWYGGDMHTHFSRWQPSDDHVWARLLQAEDLHAVNNMVYNPTLRVSNC</sequence>
<evidence type="ECO:0000313" key="2">
    <source>
        <dbReference type="Proteomes" id="UP000178606"/>
    </source>
</evidence>
<comment type="caution">
    <text evidence="1">The sequence shown here is derived from an EMBL/GenBank/DDBJ whole genome shotgun (WGS) entry which is preliminary data.</text>
</comment>